<dbReference type="SUPFAM" id="SSF52047">
    <property type="entry name" value="RNI-like"/>
    <property type="match status" value="1"/>
</dbReference>
<dbReference type="Proteomes" id="UP000681722">
    <property type="component" value="Unassembled WGS sequence"/>
</dbReference>
<evidence type="ECO:0000313" key="1">
    <source>
        <dbReference type="EMBL" id="CAF0896261.1"/>
    </source>
</evidence>
<evidence type="ECO:0000313" key="2">
    <source>
        <dbReference type="EMBL" id="CAF3679562.1"/>
    </source>
</evidence>
<dbReference type="Gene3D" id="3.80.10.10">
    <property type="entry name" value="Ribonuclease Inhibitor"/>
    <property type="match status" value="1"/>
</dbReference>
<keyword evidence="3" id="KW-1185">Reference proteome</keyword>
<accession>A0A813Z9P0</accession>
<sequence>MSGYSRHITTVLEDLSVELIWEIFDHMWYHEIYTAFQGLNSHVDSIIQGMKHRIDGAKMQKYTDHVLPISINVDNVVFIKLGWEIGEFLLKYPLEIFSKSLRSLKLDNFKKQYISETIDKLACLKRLTRLTIRFSRVYSYEPDVNELRHVFDVVFREATSLKHLNLFHTHSGEEALLIDLHTITTNLQTIAIYTLRLNDFIRLLSYVPNVKLMEMSVSINHGGITILPSEQIPTMGSLCQLSLFIWRGLELQPHIQSLLQKMPNMKQLTIQGYGDWSHVDGERWENILKTFCKRIKKFSLHITINVSKSSRCVTDIESKWRTAFWLEINTAVKRSYPYTFDLLFSVETNITVVQ</sequence>
<dbReference type="AlphaFoldDB" id="A0A813Z9P0"/>
<protein>
    <recommendedName>
        <fullName evidence="4">F-box domain-containing protein</fullName>
    </recommendedName>
</protein>
<name>A0A813Z9P0_9BILA</name>
<dbReference type="EMBL" id="CAJNOQ010001456">
    <property type="protein sequence ID" value="CAF0896261.1"/>
    <property type="molecule type" value="Genomic_DNA"/>
</dbReference>
<comment type="caution">
    <text evidence="1">The sequence shown here is derived from an EMBL/GenBank/DDBJ whole genome shotgun (WGS) entry which is preliminary data.</text>
</comment>
<gene>
    <name evidence="1" type="ORF">GPM918_LOCUS8392</name>
    <name evidence="2" type="ORF">SRO942_LOCUS8392</name>
</gene>
<reference evidence="1" key="1">
    <citation type="submission" date="2021-02" db="EMBL/GenBank/DDBJ databases">
        <authorList>
            <person name="Nowell W R."/>
        </authorList>
    </citation>
    <scope>NUCLEOTIDE SEQUENCE</scope>
</reference>
<proteinExistence type="predicted"/>
<dbReference type="Proteomes" id="UP000663829">
    <property type="component" value="Unassembled WGS sequence"/>
</dbReference>
<evidence type="ECO:0008006" key="4">
    <source>
        <dbReference type="Google" id="ProtNLM"/>
    </source>
</evidence>
<dbReference type="InterPro" id="IPR032675">
    <property type="entry name" value="LRR_dom_sf"/>
</dbReference>
<organism evidence="1 3">
    <name type="scientific">Didymodactylos carnosus</name>
    <dbReference type="NCBI Taxonomy" id="1234261"/>
    <lineage>
        <taxon>Eukaryota</taxon>
        <taxon>Metazoa</taxon>
        <taxon>Spiralia</taxon>
        <taxon>Gnathifera</taxon>
        <taxon>Rotifera</taxon>
        <taxon>Eurotatoria</taxon>
        <taxon>Bdelloidea</taxon>
        <taxon>Philodinida</taxon>
        <taxon>Philodinidae</taxon>
        <taxon>Didymodactylos</taxon>
    </lineage>
</organism>
<evidence type="ECO:0000313" key="3">
    <source>
        <dbReference type="Proteomes" id="UP000663829"/>
    </source>
</evidence>
<dbReference type="EMBL" id="CAJOBC010001456">
    <property type="protein sequence ID" value="CAF3679562.1"/>
    <property type="molecule type" value="Genomic_DNA"/>
</dbReference>